<evidence type="ECO:0000313" key="3">
    <source>
        <dbReference type="Proteomes" id="UP000006038"/>
    </source>
</evidence>
<feature type="chain" id="PRO_5003775649" evidence="1">
    <location>
        <begin position="35"/>
        <end position="193"/>
    </location>
</feature>
<dbReference type="EnsemblPlants" id="OB11G15730.1">
    <property type="protein sequence ID" value="OB11G15730.1"/>
    <property type="gene ID" value="OB11G15730"/>
</dbReference>
<dbReference type="Gramene" id="OB11G15730.1">
    <property type="protein sequence ID" value="OB11G15730.1"/>
    <property type="gene ID" value="OB11G15730"/>
</dbReference>
<dbReference type="AlphaFoldDB" id="J3N6Y7"/>
<protein>
    <submittedName>
        <fullName evidence="2">Uncharacterized protein</fullName>
    </submittedName>
</protein>
<accession>J3N6Y7</accession>
<reference evidence="2" key="1">
    <citation type="journal article" date="2013" name="Nat. Commun.">
        <title>Whole-genome sequencing of Oryza brachyantha reveals mechanisms underlying Oryza genome evolution.</title>
        <authorList>
            <person name="Chen J."/>
            <person name="Huang Q."/>
            <person name="Gao D."/>
            <person name="Wang J."/>
            <person name="Lang Y."/>
            <person name="Liu T."/>
            <person name="Li B."/>
            <person name="Bai Z."/>
            <person name="Luis Goicoechea J."/>
            <person name="Liang C."/>
            <person name="Chen C."/>
            <person name="Zhang W."/>
            <person name="Sun S."/>
            <person name="Liao Y."/>
            <person name="Zhang X."/>
            <person name="Yang L."/>
            <person name="Song C."/>
            <person name="Wang M."/>
            <person name="Shi J."/>
            <person name="Liu G."/>
            <person name="Liu J."/>
            <person name="Zhou H."/>
            <person name="Zhou W."/>
            <person name="Yu Q."/>
            <person name="An N."/>
            <person name="Chen Y."/>
            <person name="Cai Q."/>
            <person name="Wang B."/>
            <person name="Liu B."/>
            <person name="Min J."/>
            <person name="Huang Y."/>
            <person name="Wu H."/>
            <person name="Li Z."/>
            <person name="Zhang Y."/>
            <person name="Yin Y."/>
            <person name="Song W."/>
            <person name="Jiang J."/>
            <person name="Jackson S.A."/>
            <person name="Wing R.A."/>
            <person name="Wang J."/>
            <person name="Chen M."/>
        </authorList>
    </citation>
    <scope>NUCLEOTIDE SEQUENCE [LARGE SCALE GENOMIC DNA]</scope>
    <source>
        <strain evidence="2">cv. IRGC 101232</strain>
    </source>
</reference>
<organism evidence="2">
    <name type="scientific">Oryza brachyantha</name>
    <name type="common">malo sina</name>
    <dbReference type="NCBI Taxonomy" id="4533"/>
    <lineage>
        <taxon>Eukaryota</taxon>
        <taxon>Viridiplantae</taxon>
        <taxon>Streptophyta</taxon>
        <taxon>Embryophyta</taxon>
        <taxon>Tracheophyta</taxon>
        <taxon>Spermatophyta</taxon>
        <taxon>Magnoliopsida</taxon>
        <taxon>Liliopsida</taxon>
        <taxon>Poales</taxon>
        <taxon>Poaceae</taxon>
        <taxon>BOP clade</taxon>
        <taxon>Oryzoideae</taxon>
        <taxon>Oryzeae</taxon>
        <taxon>Oryzinae</taxon>
        <taxon>Oryza</taxon>
    </lineage>
</organism>
<reference evidence="2" key="2">
    <citation type="submission" date="2013-04" db="UniProtKB">
        <authorList>
            <consortium name="EnsemblPlants"/>
        </authorList>
    </citation>
    <scope>IDENTIFICATION</scope>
</reference>
<sequence length="193" mass="21296">MGGRWSAQPRWWRGGGGGFGRAFLLAARTKPVHASPPPTPLSSRGEKSRLLLGSADCGQKVDAAVRSSVYLTHHFAILTSRLAQSNAHTRTTLNARERQRLLEHMNRLFLKRSLVTTQRFPGDLFLLNLRRPAGGQQVSGKMPSKVKKIRFLDSQNEVVLPQTQDSGGQSSSMADRLNDCPLNYTPLVNLQPA</sequence>
<keyword evidence="1" id="KW-0732">Signal</keyword>
<feature type="signal peptide" evidence="1">
    <location>
        <begin position="1"/>
        <end position="34"/>
    </location>
</feature>
<evidence type="ECO:0000256" key="1">
    <source>
        <dbReference type="SAM" id="SignalP"/>
    </source>
</evidence>
<name>J3N6Y7_ORYBR</name>
<dbReference type="Proteomes" id="UP000006038">
    <property type="component" value="Chromosome 11"/>
</dbReference>
<evidence type="ECO:0000313" key="2">
    <source>
        <dbReference type="EnsemblPlants" id="OB11G15730.1"/>
    </source>
</evidence>
<proteinExistence type="predicted"/>
<keyword evidence="3" id="KW-1185">Reference proteome</keyword>
<dbReference type="HOGENOM" id="CLU_1410772_0_0_1"/>